<dbReference type="HOGENOM" id="CLU_826189_0_0_0"/>
<dbReference type="InterPro" id="IPR011990">
    <property type="entry name" value="TPR-like_helical_dom_sf"/>
</dbReference>
<proteinExistence type="predicted"/>
<dbReference type="SUPFAM" id="SSF48452">
    <property type="entry name" value="TPR-like"/>
    <property type="match status" value="1"/>
</dbReference>
<protein>
    <submittedName>
        <fullName evidence="3">Uncharacterized protein</fullName>
    </submittedName>
</protein>
<evidence type="ECO:0000256" key="1">
    <source>
        <dbReference type="ARBA" id="ARBA00022737"/>
    </source>
</evidence>
<dbReference type="PANTHER" id="PTHR44943">
    <property type="entry name" value="CELLULOSE SYNTHASE OPERON PROTEIN C"/>
    <property type="match status" value="1"/>
</dbReference>
<evidence type="ECO:0000256" key="2">
    <source>
        <dbReference type="ARBA" id="ARBA00022803"/>
    </source>
</evidence>
<dbReference type="PANTHER" id="PTHR44943:SF8">
    <property type="entry name" value="TPR REPEAT-CONTAINING PROTEIN MJ0263"/>
    <property type="match status" value="1"/>
</dbReference>
<accession>A0A075X0W6</accession>
<dbReference type="SMART" id="SM00028">
    <property type="entry name" value="TPR"/>
    <property type="match status" value="3"/>
</dbReference>
<dbReference type="eggNOG" id="COG0457">
    <property type="taxonomic scope" value="Bacteria"/>
</dbReference>
<dbReference type="EMBL" id="CP008796">
    <property type="protein sequence ID" value="AIH04622.1"/>
    <property type="molecule type" value="Genomic_DNA"/>
</dbReference>
<dbReference type="AlphaFoldDB" id="A0A075X0W6"/>
<keyword evidence="4" id="KW-1185">Reference proteome</keyword>
<gene>
    <name evidence="3" type="ORF">HL41_08100</name>
</gene>
<dbReference type="STRING" id="289377.HL41_08100"/>
<dbReference type="OrthoDB" id="9810438at2"/>
<reference evidence="3 4" key="1">
    <citation type="journal article" date="2015" name="Genome Announc.">
        <title>Genome Sequence of a Sulfate-Reducing Thermophilic Bacterium, Thermodesulfobacterium commune DSM 2178T (Phylum Thermodesulfobacteria).</title>
        <authorList>
            <person name="Bhatnagar S."/>
            <person name="Badger J.H."/>
            <person name="Madupu R."/>
            <person name="Khouri H.M."/>
            <person name="O'Connor E.M."/>
            <person name="Robb F.T."/>
            <person name="Ward N.L."/>
            <person name="Eisen J.A."/>
        </authorList>
    </citation>
    <scope>NUCLEOTIDE SEQUENCE [LARGE SCALE GENOMIC DNA]</scope>
    <source>
        <strain evidence="3 4">DSM 2178</strain>
    </source>
</reference>
<dbReference type="InterPro" id="IPR051685">
    <property type="entry name" value="Ycf3/AcsC/BcsC/TPR_MFPF"/>
</dbReference>
<dbReference type="PaxDb" id="289377-HL41_08100"/>
<name>A0A075X0W6_9BACT</name>
<organism evidence="3 4">
    <name type="scientific">Thermodesulfobacterium commune DSM 2178</name>
    <dbReference type="NCBI Taxonomy" id="289377"/>
    <lineage>
        <taxon>Bacteria</taxon>
        <taxon>Pseudomonadati</taxon>
        <taxon>Thermodesulfobacteriota</taxon>
        <taxon>Thermodesulfobacteria</taxon>
        <taxon>Thermodesulfobacteriales</taxon>
        <taxon>Thermodesulfobacteriaceae</taxon>
        <taxon>Thermodesulfobacterium</taxon>
    </lineage>
</organism>
<dbReference type="Gene3D" id="1.25.40.10">
    <property type="entry name" value="Tetratricopeptide repeat domain"/>
    <property type="match status" value="1"/>
</dbReference>
<keyword evidence="1" id="KW-0677">Repeat</keyword>
<evidence type="ECO:0000313" key="3">
    <source>
        <dbReference type="EMBL" id="AIH04622.1"/>
    </source>
</evidence>
<dbReference type="RefSeq" id="WP_038060570.1">
    <property type="nucleotide sequence ID" value="NZ_CP008796.1"/>
</dbReference>
<dbReference type="KEGG" id="tcm:HL41_08100"/>
<evidence type="ECO:0000313" key="4">
    <source>
        <dbReference type="Proteomes" id="UP000028481"/>
    </source>
</evidence>
<dbReference type="Pfam" id="PF14559">
    <property type="entry name" value="TPR_19"/>
    <property type="match status" value="1"/>
</dbReference>
<dbReference type="InterPro" id="IPR019734">
    <property type="entry name" value="TPR_rpt"/>
</dbReference>
<keyword evidence="2" id="KW-0802">TPR repeat</keyword>
<sequence>MKKLGVVILFLILLFLGQSYGLAETMVLTSQNTHKEQSFQHKKAGDELFKKGEIKKAAIEYIEALRLYKDYEIEELITMATRISWGGKLKESEEILREVLKKDPQNRRAILQLARVLSWQGRQIEALSMVDALLKKAPADEEALLVKANALRFLGRPDKALDLYDQILAKRDDFDARLGKAYAYGSLRIPSKLEENFKLLKPGYPYQEKDVKDLELYKKSIFNPAVLTGFSYFHDTDENEVYTYRLGFETYLKDFRVAGNYIYREGSDNLRTSYSDELIFEVGKRLTHPLWGSVSLGFSQGGKDKTFVIGGTLVKRIVSPYKISLQTFASIRIKQT</sequence>
<dbReference type="Proteomes" id="UP000028481">
    <property type="component" value="Chromosome"/>
</dbReference>